<comment type="caution">
    <text evidence="5">The sequence shown here is derived from an EMBL/GenBank/DDBJ whole genome shotgun (WGS) entry which is preliminary data.</text>
</comment>
<name>A0AA37BSL6_9ARCH</name>
<feature type="binding site" evidence="3">
    <location>
        <position position="15"/>
    </location>
    <ligand>
        <name>a divalent metal cation</name>
        <dbReference type="ChEBI" id="CHEBI:60240"/>
    </ligand>
</feature>
<reference evidence="5" key="2">
    <citation type="submission" date="2022-09" db="EMBL/GenBank/DDBJ databases">
        <authorList>
            <person name="Sun Q."/>
            <person name="Ohkuma M."/>
        </authorList>
    </citation>
    <scope>NUCLEOTIDE SEQUENCE</scope>
    <source>
        <strain evidence="5">JCM 13583</strain>
    </source>
</reference>
<feature type="active site" description="Proton donor/acceptor" evidence="2">
    <location>
        <position position="193"/>
    </location>
</feature>
<dbReference type="InterPro" id="IPR011042">
    <property type="entry name" value="6-blade_b-propeller_TolB-like"/>
</dbReference>
<comment type="similarity">
    <text evidence="1">Belongs to the SMP-30/CGR1 family.</text>
</comment>
<evidence type="ECO:0000256" key="1">
    <source>
        <dbReference type="ARBA" id="ARBA00008853"/>
    </source>
</evidence>
<dbReference type="PRINTS" id="PR01790">
    <property type="entry name" value="SMP30FAMILY"/>
</dbReference>
<dbReference type="Pfam" id="PF08450">
    <property type="entry name" value="SGL"/>
    <property type="match status" value="1"/>
</dbReference>
<dbReference type="AlphaFoldDB" id="A0AA37BSL6"/>
<keyword evidence="6" id="KW-1185">Reference proteome</keyword>
<accession>A0AA37BSL6</accession>
<feature type="domain" description="SMP-30/Gluconolactonase/LRE-like region" evidence="4">
    <location>
        <begin position="13"/>
        <end position="253"/>
    </location>
</feature>
<dbReference type="PANTHER" id="PTHR10907">
    <property type="entry name" value="REGUCALCIN"/>
    <property type="match status" value="1"/>
</dbReference>
<comment type="cofactor">
    <cofactor evidence="3">
        <name>Zn(2+)</name>
        <dbReference type="ChEBI" id="CHEBI:29105"/>
    </cofactor>
    <text evidence="3">Binds 1 divalent metal cation per subunit.</text>
</comment>
<sequence length="282" mass="31478">MEPEVLFRKVDVLGEGSTYDERRRRVYWVDIKGRKFHYLSLGASEMRTFQSKGMISSIVPTTGEEMAATVDHGLYLIDESGGHRLLLEVEKDQGATRFNDGKADPFGNYVAGTMDLEERRPIGSLYVISGSTARRILSGLVISNGIAWDTGRRVFYHIDTPRRKVDAYSYDSSMNIEWLGTAVDFRNENGNPDGMTIDADGNLWVAHWGGSRVSVHDPERKRKVDEIVFPAKNITSCVFAGDGLSDLYVTSASSNEPGDMGGSLFVVHTDYEGSRTFRFRVP</sequence>
<feature type="binding site" evidence="3">
    <location>
        <position position="144"/>
    </location>
    <ligand>
        <name>a divalent metal cation</name>
        <dbReference type="ChEBI" id="CHEBI:60240"/>
    </ligand>
</feature>
<dbReference type="GO" id="GO:0019853">
    <property type="term" value="P:L-ascorbic acid biosynthetic process"/>
    <property type="evidence" value="ECO:0007669"/>
    <property type="project" value="TreeGrafter"/>
</dbReference>
<gene>
    <name evidence="5" type="ORF">GCM10007108_16260</name>
</gene>
<evidence type="ECO:0000256" key="2">
    <source>
        <dbReference type="PIRSR" id="PIRSR605511-1"/>
    </source>
</evidence>
<feature type="binding site" evidence="3">
    <location>
        <position position="97"/>
    </location>
    <ligand>
        <name>substrate</name>
    </ligand>
</feature>
<keyword evidence="3" id="KW-0479">Metal-binding</keyword>
<dbReference type="InterPro" id="IPR013658">
    <property type="entry name" value="SGL"/>
</dbReference>
<protein>
    <submittedName>
        <fullName evidence="5">Gluconolaconase</fullName>
    </submittedName>
</protein>
<dbReference type="RefSeq" id="WP_188681746.1">
    <property type="nucleotide sequence ID" value="NZ_BMNY01000003.1"/>
</dbReference>
<dbReference type="GO" id="GO:0005509">
    <property type="term" value="F:calcium ion binding"/>
    <property type="evidence" value="ECO:0007669"/>
    <property type="project" value="TreeGrafter"/>
</dbReference>
<evidence type="ECO:0000256" key="3">
    <source>
        <dbReference type="PIRSR" id="PIRSR605511-2"/>
    </source>
</evidence>
<keyword evidence="3" id="KW-0862">Zinc</keyword>
<proteinExistence type="inferred from homology"/>
<dbReference type="EMBL" id="BMNY01000003">
    <property type="protein sequence ID" value="GGM78840.1"/>
    <property type="molecule type" value="Genomic_DNA"/>
</dbReference>
<evidence type="ECO:0000313" key="6">
    <source>
        <dbReference type="Proteomes" id="UP000632195"/>
    </source>
</evidence>
<dbReference type="PANTHER" id="PTHR10907:SF47">
    <property type="entry name" value="REGUCALCIN"/>
    <property type="match status" value="1"/>
</dbReference>
<dbReference type="InterPro" id="IPR005511">
    <property type="entry name" value="SMP-30"/>
</dbReference>
<dbReference type="SUPFAM" id="SSF63829">
    <property type="entry name" value="Calcium-dependent phosphotriesterase"/>
    <property type="match status" value="1"/>
</dbReference>
<dbReference type="Gene3D" id="2.120.10.30">
    <property type="entry name" value="TolB, C-terminal domain"/>
    <property type="match status" value="1"/>
</dbReference>
<evidence type="ECO:0000259" key="4">
    <source>
        <dbReference type="Pfam" id="PF08450"/>
    </source>
</evidence>
<organism evidence="5 6">
    <name type="scientific">Thermogymnomonas acidicola</name>
    <dbReference type="NCBI Taxonomy" id="399579"/>
    <lineage>
        <taxon>Archaea</taxon>
        <taxon>Methanobacteriati</taxon>
        <taxon>Thermoplasmatota</taxon>
        <taxon>Thermoplasmata</taxon>
        <taxon>Thermoplasmatales</taxon>
        <taxon>Thermogymnomonas</taxon>
    </lineage>
</organism>
<feature type="binding site" evidence="3">
    <location>
        <position position="99"/>
    </location>
    <ligand>
        <name>substrate</name>
    </ligand>
</feature>
<dbReference type="GO" id="GO:0004341">
    <property type="term" value="F:gluconolactonase activity"/>
    <property type="evidence" value="ECO:0007669"/>
    <property type="project" value="TreeGrafter"/>
</dbReference>
<feature type="binding site" evidence="3">
    <location>
        <position position="117"/>
    </location>
    <ligand>
        <name>substrate</name>
    </ligand>
</feature>
<reference evidence="5" key="1">
    <citation type="journal article" date="2014" name="Int. J. Syst. Evol. Microbiol.">
        <title>Complete genome sequence of Corynebacterium casei LMG S-19264T (=DSM 44701T), isolated from a smear-ripened cheese.</title>
        <authorList>
            <consortium name="US DOE Joint Genome Institute (JGI-PGF)"/>
            <person name="Walter F."/>
            <person name="Albersmeier A."/>
            <person name="Kalinowski J."/>
            <person name="Ruckert C."/>
        </authorList>
    </citation>
    <scope>NUCLEOTIDE SEQUENCE</scope>
    <source>
        <strain evidence="5">JCM 13583</strain>
    </source>
</reference>
<dbReference type="Proteomes" id="UP000632195">
    <property type="component" value="Unassembled WGS sequence"/>
</dbReference>
<evidence type="ECO:0000313" key="5">
    <source>
        <dbReference type="EMBL" id="GGM78840.1"/>
    </source>
</evidence>
<feature type="binding site" evidence="3">
    <location>
        <position position="193"/>
    </location>
    <ligand>
        <name>a divalent metal cation</name>
        <dbReference type="ChEBI" id="CHEBI:60240"/>
    </ligand>
</feature>